<feature type="transmembrane region" description="Helical" evidence="2">
    <location>
        <begin position="350"/>
        <end position="366"/>
    </location>
</feature>
<evidence type="ECO:0008006" key="5">
    <source>
        <dbReference type="Google" id="ProtNLM"/>
    </source>
</evidence>
<feature type="transmembrane region" description="Helical" evidence="2">
    <location>
        <begin position="468"/>
        <end position="486"/>
    </location>
</feature>
<feature type="transmembrane region" description="Helical" evidence="2">
    <location>
        <begin position="245"/>
        <end position="263"/>
    </location>
</feature>
<evidence type="ECO:0000313" key="3">
    <source>
        <dbReference type="EMBL" id="CCH68994.1"/>
    </source>
</evidence>
<dbReference type="InterPro" id="IPR019933">
    <property type="entry name" value="DivIVA_domain"/>
</dbReference>
<feature type="transmembrane region" description="Helical" evidence="2">
    <location>
        <begin position="178"/>
        <end position="196"/>
    </location>
</feature>
<feature type="transmembrane region" description="Helical" evidence="2">
    <location>
        <begin position="401"/>
        <end position="420"/>
    </location>
</feature>
<feature type="region of interest" description="Disordered" evidence="1">
    <location>
        <begin position="119"/>
        <end position="168"/>
    </location>
</feature>
<dbReference type="RefSeq" id="WP_010849251.1">
    <property type="nucleotide sequence ID" value="NZ_HF570956.1"/>
</dbReference>
<dbReference type="AlphaFoldDB" id="N0E253"/>
<feature type="transmembrane region" description="Helical" evidence="2">
    <location>
        <begin position="532"/>
        <end position="556"/>
    </location>
</feature>
<dbReference type="EMBL" id="CAIZ01000035">
    <property type="protein sequence ID" value="CCH68994.1"/>
    <property type="molecule type" value="Genomic_DNA"/>
</dbReference>
<keyword evidence="4" id="KW-1185">Reference proteome</keyword>
<dbReference type="OrthoDB" id="2369748at2"/>
<evidence type="ECO:0000256" key="2">
    <source>
        <dbReference type="SAM" id="Phobius"/>
    </source>
</evidence>
<feature type="transmembrane region" description="Helical" evidence="2">
    <location>
        <begin position="493"/>
        <end position="512"/>
    </location>
</feature>
<feature type="compositionally biased region" description="Low complexity" evidence="1">
    <location>
        <begin position="133"/>
        <end position="160"/>
    </location>
</feature>
<keyword evidence="2" id="KW-0472">Membrane</keyword>
<accession>N0E253</accession>
<name>N0E253_9MICO</name>
<sequence length="748" mass="80243">MIWVVSALVVIAIGVVSRAALRQQVSLDALPNAVGSTPATGLPEHPQPSDLDTIRFATALRGYDPLAVDRHLDAVRDAWAAGEDRPGTPALEVVLRGYRMDQVDEVLSAVATQDAAAPAANQAPAVSSGALVAADPTGPTNPTDPADPADPADSGALPGARPERPAYRPPAPWRRLDLLVVIGYGLVAFWLLSRLFGDLRGGYLSQGVQDQQAFEWYFGAAAHALATASNPLISDLQNFPAGVNLLANASVLGLSVPLAPLTLLAGPHLTFALVEWLGFAATASCWYALFVRRLHVHRAAAVVGGALVGFSPAMVSHGNGHPNFLAQFLVPVIIDRLLDLQRPGRSRRATMRAGIVLGLLVTWQLWMGEEVLLLAAVGIAIVGIVGTFHGRLDVVRMLPGVLVGVATTVVLFGFPLWWQFAGPQSYTSMWNPIANNDLAALWGRATRTWGSDPWVSAGLSMNRTEENAFFGIPLWLFAIGATAVLWRSVVVRAAALLVLVTSWLSLGSEITLDHQSVPLPPLWPLVSRLPLFDSLLATRFTLIAVPGFAVLLVVALDRALTPRRAYAVAGRSLHPQLHLVVTVTAVAVALAPVVPTRLWVDQRPPVPVFFTSGSWEKYVDDGSVFAVPPPDIIDMRAVDWQATAGWRFPLVEGYFLGPDGSGSGTGMRGAPRRGFSQWLAEIVQHEVARQATSEQVSHFRDDLAVWQVDVVVLPPRDDRAILQPSVASVLGEPTAVDDVLLWDVRGLR</sequence>
<organism evidence="3 4">
    <name type="scientific">Phycicoccus elongatus Lp2</name>
    <dbReference type="NCBI Taxonomy" id="1193181"/>
    <lineage>
        <taxon>Bacteria</taxon>
        <taxon>Bacillati</taxon>
        <taxon>Actinomycetota</taxon>
        <taxon>Actinomycetes</taxon>
        <taxon>Micrococcales</taxon>
        <taxon>Intrasporangiaceae</taxon>
        <taxon>Phycicoccus</taxon>
    </lineage>
</organism>
<gene>
    <name evidence="3" type="ORF">BN10_130008</name>
</gene>
<keyword evidence="2" id="KW-0812">Transmembrane</keyword>
<protein>
    <recommendedName>
        <fullName evidence="5">Glycosyl transferase</fullName>
    </recommendedName>
</protein>
<feature type="transmembrane region" description="Helical" evidence="2">
    <location>
        <begin position="372"/>
        <end position="389"/>
    </location>
</feature>
<dbReference type="eggNOG" id="COG0723">
    <property type="taxonomic scope" value="Bacteria"/>
</dbReference>
<reference evidence="3 4" key="1">
    <citation type="journal article" date="2013" name="ISME J.">
        <title>A metabolic model for members of the genus Tetrasphaera involved in enhanced biological phosphorus removal.</title>
        <authorList>
            <person name="Kristiansen R."/>
            <person name="Nguyen H.T.T."/>
            <person name="Saunders A.M."/>
            <person name="Nielsen J.L."/>
            <person name="Wimmer R."/>
            <person name="Le V.Q."/>
            <person name="McIlroy S.J."/>
            <person name="Petrovski S."/>
            <person name="Seviour R.J."/>
            <person name="Calteau A."/>
            <person name="Nielsen K.L."/>
            <person name="Nielsen P.H."/>
        </authorList>
    </citation>
    <scope>NUCLEOTIDE SEQUENCE [LARGE SCALE GENOMIC DNA]</scope>
    <source>
        <strain evidence="3 4">Lp2</strain>
    </source>
</reference>
<comment type="caution">
    <text evidence="3">The sequence shown here is derived from an EMBL/GenBank/DDBJ whole genome shotgun (WGS) entry which is preliminary data.</text>
</comment>
<keyword evidence="2" id="KW-1133">Transmembrane helix</keyword>
<dbReference type="HOGENOM" id="CLU_016537_0_0_11"/>
<evidence type="ECO:0000256" key="1">
    <source>
        <dbReference type="SAM" id="MobiDB-lite"/>
    </source>
</evidence>
<feature type="transmembrane region" description="Helical" evidence="2">
    <location>
        <begin position="577"/>
        <end position="600"/>
    </location>
</feature>
<dbReference type="Proteomes" id="UP000013167">
    <property type="component" value="Unassembled WGS sequence"/>
</dbReference>
<evidence type="ECO:0000313" key="4">
    <source>
        <dbReference type="Proteomes" id="UP000013167"/>
    </source>
</evidence>
<proteinExistence type="predicted"/>
<dbReference type="NCBIfam" id="TIGR03544">
    <property type="entry name" value="DivI1A_domain"/>
    <property type="match status" value="1"/>
</dbReference>
<dbReference type="STRING" id="1193181.BN10_130008"/>
<feature type="transmembrane region" description="Helical" evidence="2">
    <location>
        <begin position="269"/>
        <end position="289"/>
    </location>
</feature>